<dbReference type="PANTHER" id="PTHR46126">
    <property type="entry name" value="DYNACTIN SUBUNIT 5"/>
    <property type="match status" value="1"/>
</dbReference>
<dbReference type="Gene3D" id="2.160.10.10">
    <property type="entry name" value="Hexapeptide repeat proteins"/>
    <property type="match status" value="1"/>
</dbReference>
<dbReference type="InterPro" id="IPR047125">
    <property type="entry name" value="DCTN5"/>
</dbReference>
<evidence type="ECO:0000256" key="5">
    <source>
        <dbReference type="ARBA" id="ARBA00034865"/>
    </source>
</evidence>
<feature type="non-terminal residue" evidence="6">
    <location>
        <position position="176"/>
    </location>
</feature>
<proteinExistence type="inferred from homology"/>
<dbReference type="GO" id="GO:0005869">
    <property type="term" value="C:dynactin complex"/>
    <property type="evidence" value="ECO:0007669"/>
    <property type="project" value="TreeGrafter"/>
</dbReference>
<evidence type="ECO:0000256" key="4">
    <source>
        <dbReference type="ARBA" id="ARBA00034706"/>
    </source>
</evidence>
<dbReference type="PANTHER" id="PTHR46126:SF1">
    <property type="entry name" value="DYNACTIN SUBUNIT 5"/>
    <property type="match status" value="1"/>
</dbReference>
<dbReference type="SUPFAM" id="SSF51161">
    <property type="entry name" value="Trimeric LpxA-like enzymes"/>
    <property type="match status" value="1"/>
</dbReference>
<comment type="caution">
    <text evidence="6">The sequence shown here is derived from an EMBL/GenBank/DDBJ whole genome shotgun (WGS) entry which is preliminary data.</text>
</comment>
<keyword evidence="3" id="KW-0206">Cytoskeleton</keyword>
<dbReference type="Pfam" id="PF21711">
    <property type="entry name" value="DCTN5"/>
    <property type="match status" value="1"/>
</dbReference>
<evidence type="ECO:0000256" key="3">
    <source>
        <dbReference type="ARBA" id="ARBA00023212"/>
    </source>
</evidence>
<evidence type="ECO:0000256" key="2">
    <source>
        <dbReference type="ARBA" id="ARBA00022490"/>
    </source>
</evidence>
<name>A0AAW2YRT2_9EUKA</name>
<reference evidence="6 7" key="1">
    <citation type="submission" date="2024-03" db="EMBL/GenBank/DDBJ databases">
        <title>The Acrasis kona genome and developmental transcriptomes reveal deep origins of eukaryotic multicellular pathways.</title>
        <authorList>
            <person name="Sheikh S."/>
            <person name="Fu C.-J."/>
            <person name="Brown M.W."/>
            <person name="Baldauf S.L."/>
        </authorList>
    </citation>
    <scope>NUCLEOTIDE SEQUENCE [LARGE SCALE GENOMIC DNA]</scope>
    <source>
        <strain evidence="6 7">ATCC MYA-3509</strain>
    </source>
</reference>
<comment type="similarity">
    <text evidence="4">Belongs to the dynactin subunits 5/6 family. Dynactin subunit 5 subfamily.</text>
</comment>
<comment type="subcellular location">
    <subcellularLocation>
        <location evidence="1">Cytoplasm</location>
        <location evidence="1">Cytoskeleton</location>
    </subcellularLocation>
</comment>
<dbReference type="CDD" id="cd03359">
    <property type="entry name" value="LbH_Dynactin_5"/>
    <property type="match status" value="1"/>
</dbReference>
<dbReference type="EMBL" id="JAOPGA020000576">
    <property type="protein sequence ID" value="KAL0479541.1"/>
    <property type="molecule type" value="Genomic_DNA"/>
</dbReference>
<keyword evidence="2" id="KW-0963">Cytoplasm</keyword>
<evidence type="ECO:0000313" key="7">
    <source>
        <dbReference type="Proteomes" id="UP001431209"/>
    </source>
</evidence>
<protein>
    <recommendedName>
        <fullName evidence="5">Dynactin subunit 5</fullName>
    </recommendedName>
</protein>
<accession>A0AAW2YRT2</accession>
<evidence type="ECO:0000313" key="6">
    <source>
        <dbReference type="EMBL" id="KAL0479541.1"/>
    </source>
</evidence>
<dbReference type="AlphaFoldDB" id="A0AAW2YRT2"/>
<evidence type="ECO:0000256" key="1">
    <source>
        <dbReference type="ARBA" id="ARBA00004245"/>
    </source>
</evidence>
<dbReference type="InterPro" id="IPR011004">
    <property type="entry name" value="Trimer_LpxA-like_sf"/>
</dbReference>
<gene>
    <name evidence="6" type="ORF">AKO1_007781</name>
</gene>
<keyword evidence="7" id="KW-1185">Reference proteome</keyword>
<sequence length="176" mass="19168">MEPIPVQVPFFTTSGGNKVCNSTAKNMSIEGSYNPFKNISMDGNNVIEDGVILRGDLESIKIGRYTILCKNCVIRPPSNIGQGEIQHLRMSIGSHVLIGESSIVQSALIHNYVQIGRNCVIGPRCIIKECSKIEDNTVLPPDTVVPAFTVYSGNPAKYKGDLPESTEPTMRELTTS</sequence>
<dbReference type="Proteomes" id="UP001431209">
    <property type="component" value="Unassembled WGS sequence"/>
</dbReference>
<organism evidence="6 7">
    <name type="scientific">Acrasis kona</name>
    <dbReference type="NCBI Taxonomy" id="1008807"/>
    <lineage>
        <taxon>Eukaryota</taxon>
        <taxon>Discoba</taxon>
        <taxon>Heterolobosea</taxon>
        <taxon>Tetramitia</taxon>
        <taxon>Eutetramitia</taxon>
        <taxon>Acrasidae</taxon>
        <taxon>Acrasis</taxon>
    </lineage>
</organism>